<dbReference type="Gene3D" id="3.40.50.280">
    <property type="entry name" value="Cobalamin-binding domain"/>
    <property type="match status" value="1"/>
</dbReference>
<keyword evidence="2" id="KW-0238">DNA-binding</keyword>
<keyword evidence="3" id="KW-0804">Transcription</keyword>
<dbReference type="Pfam" id="PF02310">
    <property type="entry name" value="B12-binding"/>
    <property type="match status" value="1"/>
</dbReference>
<organism evidence="6 7">
    <name type="scientific">Paenibacillus auburnensis</name>
    <dbReference type="NCBI Taxonomy" id="2905649"/>
    <lineage>
        <taxon>Bacteria</taxon>
        <taxon>Bacillati</taxon>
        <taxon>Bacillota</taxon>
        <taxon>Bacilli</taxon>
        <taxon>Bacillales</taxon>
        <taxon>Paenibacillaceae</taxon>
        <taxon>Paenibacillus</taxon>
    </lineage>
</organism>
<name>A0ABN8GIF0_9BACL</name>
<evidence type="ECO:0000256" key="3">
    <source>
        <dbReference type="ARBA" id="ARBA00023163"/>
    </source>
</evidence>
<dbReference type="SMART" id="SM00422">
    <property type="entry name" value="HTH_MERR"/>
    <property type="match status" value="1"/>
</dbReference>
<dbReference type="PANTHER" id="PTHR30204:SF67">
    <property type="entry name" value="HTH-TYPE TRANSCRIPTIONAL REGULATOR MLRA-RELATED"/>
    <property type="match status" value="1"/>
</dbReference>
<reference evidence="6" key="1">
    <citation type="submission" date="2022-01" db="EMBL/GenBank/DDBJ databases">
        <authorList>
            <person name="Criscuolo A."/>
        </authorList>
    </citation>
    <scope>NUCLEOTIDE SEQUENCE</scope>
    <source>
        <strain evidence="6">CIP111892</strain>
    </source>
</reference>
<dbReference type="Pfam" id="PF13411">
    <property type="entry name" value="MerR_1"/>
    <property type="match status" value="1"/>
</dbReference>
<evidence type="ECO:0000313" key="6">
    <source>
        <dbReference type="EMBL" id="CAH1209835.1"/>
    </source>
</evidence>
<dbReference type="CDD" id="cd02065">
    <property type="entry name" value="B12-binding_like"/>
    <property type="match status" value="1"/>
</dbReference>
<dbReference type="InterPro" id="IPR000551">
    <property type="entry name" value="MerR-type_HTH_dom"/>
</dbReference>
<dbReference type="InterPro" id="IPR006158">
    <property type="entry name" value="Cobalamin-bd"/>
</dbReference>
<protein>
    <submittedName>
        <fullName evidence="6">HTH-type transcriptional repressor CarH</fullName>
    </submittedName>
</protein>
<dbReference type="Pfam" id="PF02607">
    <property type="entry name" value="B12-binding_2"/>
    <property type="match status" value="1"/>
</dbReference>
<feature type="domain" description="HTH merR-type" evidence="4">
    <location>
        <begin position="5"/>
        <end position="75"/>
    </location>
</feature>
<accession>A0ABN8GIF0</accession>
<dbReference type="InterPro" id="IPR003759">
    <property type="entry name" value="Cbl-bd_cap"/>
</dbReference>
<evidence type="ECO:0000259" key="4">
    <source>
        <dbReference type="PROSITE" id="PS50937"/>
    </source>
</evidence>
<dbReference type="Proteomes" id="UP000838324">
    <property type="component" value="Unassembled WGS sequence"/>
</dbReference>
<dbReference type="PROSITE" id="PS50937">
    <property type="entry name" value="HTH_MERR_2"/>
    <property type="match status" value="1"/>
</dbReference>
<dbReference type="SUPFAM" id="SSF46955">
    <property type="entry name" value="Putative DNA-binding domain"/>
    <property type="match status" value="1"/>
</dbReference>
<dbReference type="InterPro" id="IPR036594">
    <property type="entry name" value="Meth_synthase_dom"/>
</dbReference>
<dbReference type="InterPro" id="IPR047057">
    <property type="entry name" value="MerR_fam"/>
</dbReference>
<feature type="domain" description="B12-binding" evidence="5">
    <location>
        <begin position="181"/>
        <end position="308"/>
    </location>
</feature>
<evidence type="ECO:0000256" key="2">
    <source>
        <dbReference type="ARBA" id="ARBA00023125"/>
    </source>
</evidence>
<dbReference type="Gene3D" id="1.10.1660.10">
    <property type="match status" value="1"/>
</dbReference>
<evidence type="ECO:0000256" key="1">
    <source>
        <dbReference type="ARBA" id="ARBA00023015"/>
    </source>
</evidence>
<gene>
    <name evidence="6" type="primary">carH</name>
    <name evidence="6" type="ORF">PAECIP111892_03324</name>
</gene>
<keyword evidence="7" id="KW-1185">Reference proteome</keyword>
<keyword evidence="1" id="KW-0805">Transcription regulation</keyword>
<dbReference type="PANTHER" id="PTHR30204">
    <property type="entry name" value="REDOX-CYCLING DRUG-SENSING TRANSCRIPTIONAL ACTIVATOR SOXR"/>
    <property type="match status" value="1"/>
</dbReference>
<evidence type="ECO:0000259" key="5">
    <source>
        <dbReference type="PROSITE" id="PS51332"/>
    </source>
</evidence>
<dbReference type="SUPFAM" id="SSF52242">
    <property type="entry name" value="Cobalamin (vitamin B12)-binding domain"/>
    <property type="match status" value="1"/>
</dbReference>
<dbReference type="CDD" id="cd01104">
    <property type="entry name" value="HTH_MlrA-CarA"/>
    <property type="match status" value="1"/>
</dbReference>
<comment type="caution">
    <text evidence="6">The sequence shown here is derived from an EMBL/GenBank/DDBJ whole genome shotgun (WGS) entry which is preliminary data.</text>
</comment>
<dbReference type="Gene3D" id="1.10.1240.10">
    <property type="entry name" value="Methionine synthase domain"/>
    <property type="match status" value="1"/>
</dbReference>
<sequence length="309" mass="35100">MGCYVYSIKQVVEMLDIPSVTLRAWENRYQAVTPERTESGYRLYSQENIEDLRWLKEQTEKQGISISHAVRLLRARKEKPIEDPHAGAGGTPQEAFEKMKQQIYTALLEFQGERANALIDFGFSMYGYEAMFHQVLVPVLVRVGDAWEEGTATVAQEHYMTHMVSNRFYQFFHVFPVHAHLPKVLAFCPEGEHHQVGLLLFSLFLRKNGAEVIYLGANTPEEGVMAMLENQNRIGAICLSLTGKELLPYCEGLIKRLSEACPGVRFILGGKGFEGAEFPSSEAVAIINEPAERWQDWFDYLFTGVKSRP</sequence>
<dbReference type="InterPro" id="IPR036724">
    <property type="entry name" value="Cobalamin-bd_sf"/>
</dbReference>
<proteinExistence type="predicted"/>
<evidence type="ECO:0000313" key="7">
    <source>
        <dbReference type="Proteomes" id="UP000838324"/>
    </source>
</evidence>
<dbReference type="EMBL" id="CAKMMG010000004">
    <property type="protein sequence ID" value="CAH1209835.1"/>
    <property type="molecule type" value="Genomic_DNA"/>
</dbReference>
<dbReference type="PROSITE" id="PS51332">
    <property type="entry name" value="B12_BINDING"/>
    <property type="match status" value="1"/>
</dbReference>
<dbReference type="InterPro" id="IPR009061">
    <property type="entry name" value="DNA-bd_dom_put_sf"/>
</dbReference>